<dbReference type="PANTHER" id="PTHR43481">
    <property type="entry name" value="FRUCTOSE-1-PHOSPHATE PHOSPHATASE"/>
    <property type="match status" value="1"/>
</dbReference>
<dbReference type="Pfam" id="PF00702">
    <property type="entry name" value="Hydrolase"/>
    <property type="match status" value="1"/>
</dbReference>
<protein>
    <recommendedName>
        <fullName evidence="3">HAD-like protein</fullName>
    </recommendedName>
</protein>
<dbReference type="PRINTS" id="PR00413">
    <property type="entry name" value="HADHALOGNASE"/>
</dbReference>
<dbReference type="OrthoDB" id="40579at2759"/>
<dbReference type="InterPro" id="IPR023214">
    <property type="entry name" value="HAD_sf"/>
</dbReference>
<dbReference type="SFLD" id="SFLDG01129">
    <property type="entry name" value="C1.5:_HAD__Beta-PGM__Phosphata"/>
    <property type="match status" value="1"/>
</dbReference>
<dbReference type="SUPFAM" id="SSF56784">
    <property type="entry name" value="HAD-like"/>
    <property type="match status" value="1"/>
</dbReference>
<dbReference type="InterPro" id="IPR023198">
    <property type="entry name" value="PGP-like_dom2"/>
</dbReference>
<dbReference type="NCBIfam" id="TIGR01509">
    <property type="entry name" value="HAD-SF-IA-v3"/>
    <property type="match status" value="1"/>
</dbReference>
<name>A0A9W7XZP3_9FUNG</name>
<evidence type="ECO:0000313" key="1">
    <source>
        <dbReference type="EMBL" id="KAJ1724081.1"/>
    </source>
</evidence>
<dbReference type="Proteomes" id="UP001149813">
    <property type="component" value="Unassembled WGS sequence"/>
</dbReference>
<dbReference type="EMBL" id="JANBOJ010000042">
    <property type="protein sequence ID" value="KAJ1724081.1"/>
    <property type="molecule type" value="Genomic_DNA"/>
</dbReference>
<proteinExistence type="predicted"/>
<dbReference type="InterPro" id="IPR051806">
    <property type="entry name" value="HAD-like_SPP"/>
</dbReference>
<dbReference type="Gene3D" id="3.40.50.1000">
    <property type="entry name" value="HAD superfamily/HAD-like"/>
    <property type="match status" value="1"/>
</dbReference>
<organism evidence="1 2">
    <name type="scientific">Coemansia erecta</name>
    <dbReference type="NCBI Taxonomy" id="147472"/>
    <lineage>
        <taxon>Eukaryota</taxon>
        <taxon>Fungi</taxon>
        <taxon>Fungi incertae sedis</taxon>
        <taxon>Zoopagomycota</taxon>
        <taxon>Kickxellomycotina</taxon>
        <taxon>Kickxellomycetes</taxon>
        <taxon>Kickxellales</taxon>
        <taxon>Kickxellaceae</taxon>
        <taxon>Coemansia</taxon>
    </lineage>
</organism>
<dbReference type="PANTHER" id="PTHR43481:SF4">
    <property type="entry name" value="GLYCEROL-1-PHOSPHATE PHOSPHOHYDROLASE 1-RELATED"/>
    <property type="match status" value="1"/>
</dbReference>
<dbReference type="InterPro" id="IPR036412">
    <property type="entry name" value="HAD-like_sf"/>
</dbReference>
<evidence type="ECO:0008006" key="3">
    <source>
        <dbReference type="Google" id="ProtNLM"/>
    </source>
</evidence>
<dbReference type="AlphaFoldDB" id="A0A9W7XZP3"/>
<dbReference type="PROSITE" id="PS01228">
    <property type="entry name" value="COF_1"/>
    <property type="match status" value="1"/>
</dbReference>
<reference evidence="1" key="1">
    <citation type="submission" date="2022-07" db="EMBL/GenBank/DDBJ databases">
        <title>Phylogenomic reconstructions and comparative analyses of Kickxellomycotina fungi.</title>
        <authorList>
            <person name="Reynolds N.K."/>
            <person name="Stajich J.E."/>
            <person name="Barry K."/>
            <person name="Grigoriev I.V."/>
            <person name="Crous P."/>
            <person name="Smith M.E."/>
        </authorList>
    </citation>
    <scope>NUCLEOTIDE SEQUENCE</scope>
    <source>
        <strain evidence="1">NBRC 32514</strain>
    </source>
</reference>
<comment type="caution">
    <text evidence="1">The sequence shown here is derived from an EMBL/GenBank/DDBJ whole genome shotgun (WGS) entry which is preliminary data.</text>
</comment>
<dbReference type="Gene3D" id="1.10.150.240">
    <property type="entry name" value="Putative phosphatase, domain 2"/>
    <property type="match status" value="1"/>
</dbReference>
<dbReference type="InterPro" id="IPR006439">
    <property type="entry name" value="HAD-SF_hydro_IA"/>
</dbReference>
<dbReference type="SFLD" id="SFLDS00003">
    <property type="entry name" value="Haloacid_Dehalogenase"/>
    <property type="match status" value="1"/>
</dbReference>
<accession>A0A9W7XZP3</accession>
<keyword evidence="2" id="KW-1185">Reference proteome</keyword>
<evidence type="ECO:0000313" key="2">
    <source>
        <dbReference type="Proteomes" id="UP001149813"/>
    </source>
</evidence>
<dbReference type="GO" id="GO:0050308">
    <property type="term" value="F:sugar-phosphatase activity"/>
    <property type="evidence" value="ECO:0007669"/>
    <property type="project" value="TreeGrafter"/>
</dbReference>
<sequence length="217" mass="23603">MPAIKATAIMFDMDGTLVNTIASVENYWRGMAAKYNIDAETLLHNVHGHPTYDVLCKWFPASLHSHEAADKAEADLMHDKNGVFAVPGAPELLTQLDTRRWTIVTGATRALALTRMEQVNLPIPQTLVAARDVKNGKPHPECYRLGAERLGVAPEETVVFEDSINGTKAGFASGATVIGVLTSTLEKDLLNAGAKYAIADFSSLQVFDRGDHLEIVF</sequence>
<gene>
    <name evidence="1" type="ORF">LPJ53_001602</name>
</gene>